<name>A0A9D1SRM2_9CLOT</name>
<dbReference type="Proteomes" id="UP000886748">
    <property type="component" value="Unassembled WGS sequence"/>
</dbReference>
<reference evidence="3" key="1">
    <citation type="submission" date="2020-10" db="EMBL/GenBank/DDBJ databases">
        <authorList>
            <person name="Gilroy R."/>
        </authorList>
    </citation>
    <scope>NUCLEOTIDE SEQUENCE</scope>
    <source>
        <strain evidence="3">CHK154-7741</strain>
    </source>
</reference>
<dbReference type="AlphaFoldDB" id="A0A9D1SRM2"/>
<feature type="coiled-coil region" evidence="1">
    <location>
        <begin position="54"/>
        <end position="81"/>
    </location>
</feature>
<evidence type="ECO:0000313" key="4">
    <source>
        <dbReference type="Proteomes" id="UP000886748"/>
    </source>
</evidence>
<protein>
    <recommendedName>
        <fullName evidence="5">DUF4376 domain-containing protein</fullName>
    </recommendedName>
</protein>
<evidence type="ECO:0000256" key="2">
    <source>
        <dbReference type="SAM" id="MobiDB-lite"/>
    </source>
</evidence>
<feature type="compositionally biased region" description="Acidic residues" evidence="2">
    <location>
        <begin position="205"/>
        <end position="224"/>
    </location>
</feature>
<sequence length="251" mass="28306">MIKYAKVINEQTGLCEVGIGTNTTFYKSIGMNEQDVSQSDIDGKWYLSDKCPMKSNETKLAEAKQAKLNEASNKAFEYRDKTGTVSFDGRPVEPIMPMTEGEEPPATITVHTELLNQDDMFQRVIGFQQGIFTQDQIYNTKEDIPVYLNAQEAQAVYFAIVARAQKLWVQDYMTYKSMIEACTTAEEVNAIVIDYDNVPVIQEPEAPEEPTEETTEDFSDVEEEHENKPDKTTPDAGVQEVQEDTAGEIEQ</sequence>
<dbReference type="EMBL" id="DVOD01000029">
    <property type="protein sequence ID" value="HIU92276.1"/>
    <property type="molecule type" value="Genomic_DNA"/>
</dbReference>
<evidence type="ECO:0008006" key="5">
    <source>
        <dbReference type="Google" id="ProtNLM"/>
    </source>
</evidence>
<comment type="caution">
    <text evidence="3">The sequence shown here is derived from an EMBL/GenBank/DDBJ whole genome shotgun (WGS) entry which is preliminary data.</text>
</comment>
<evidence type="ECO:0000256" key="1">
    <source>
        <dbReference type="SAM" id="Coils"/>
    </source>
</evidence>
<accession>A0A9D1SRM2</accession>
<proteinExistence type="predicted"/>
<keyword evidence="1" id="KW-0175">Coiled coil</keyword>
<evidence type="ECO:0000313" key="3">
    <source>
        <dbReference type="EMBL" id="HIU92276.1"/>
    </source>
</evidence>
<feature type="compositionally biased region" description="Acidic residues" evidence="2">
    <location>
        <begin position="241"/>
        <end position="251"/>
    </location>
</feature>
<gene>
    <name evidence="3" type="ORF">IAD26_03975</name>
</gene>
<feature type="region of interest" description="Disordered" evidence="2">
    <location>
        <begin position="202"/>
        <end position="251"/>
    </location>
</feature>
<organism evidence="3 4">
    <name type="scientific">Candidatus Limenecus avicola</name>
    <dbReference type="NCBI Taxonomy" id="2840847"/>
    <lineage>
        <taxon>Bacteria</taxon>
        <taxon>Bacillati</taxon>
        <taxon>Bacillota</taxon>
        <taxon>Clostridia</taxon>
        <taxon>Eubacteriales</taxon>
        <taxon>Clostridiaceae</taxon>
        <taxon>Clostridiaceae incertae sedis</taxon>
        <taxon>Candidatus Limenecus</taxon>
    </lineage>
</organism>
<reference evidence="3" key="2">
    <citation type="journal article" date="2021" name="PeerJ">
        <title>Extensive microbial diversity within the chicken gut microbiome revealed by metagenomics and culture.</title>
        <authorList>
            <person name="Gilroy R."/>
            <person name="Ravi A."/>
            <person name="Getino M."/>
            <person name="Pursley I."/>
            <person name="Horton D.L."/>
            <person name="Alikhan N.F."/>
            <person name="Baker D."/>
            <person name="Gharbi K."/>
            <person name="Hall N."/>
            <person name="Watson M."/>
            <person name="Adriaenssens E.M."/>
            <person name="Foster-Nyarko E."/>
            <person name="Jarju S."/>
            <person name="Secka A."/>
            <person name="Antonio M."/>
            <person name="Oren A."/>
            <person name="Chaudhuri R.R."/>
            <person name="La Ragione R."/>
            <person name="Hildebrand F."/>
            <person name="Pallen M.J."/>
        </authorList>
    </citation>
    <scope>NUCLEOTIDE SEQUENCE</scope>
    <source>
        <strain evidence="3">CHK154-7741</strain>
    </source>
</reference>